<comment type="caution">
    <text evidence="17">The sequence shown here is derived from an EMBL/GenBank/DDBJ whole genome shotgun (WGS) entry which is preliminary data.</text>
</comment>
<dbReference type="Gene3D" id="1.10.3110.10">
    <property type="entry name" value="protoporphyrinogen ix oxidase, domain 3"/>
    <property type="match status" value="1"/>
</dbReference>
<dbReference type="Gene3D" id="3.50.50.60">
    <property type="entry name" value="FAD/NAD(P)-binding domain"/>
    <property type="match status" value="1"/>
</dbReference>
<evidence type="ECO:0000256" key="15">
    <source>
        <dbReference type="RuleBase" id="RU367069"/>
    </source>
</evidence>
<evidence type="ECO:0000256" key="2">
    <source>
        <dbReference type="ARBA" id="ARBA00004229"/>
    </source>
</evidence>
<dbReference type="EMBL" id="JAFCMP010000552">
    <property type="protein sequence ID" value="KAG5175241.1"/>
    <property type="molecule type" value="Genomic_DNA"/>
</dbReference>
<dbReference type="FunFam" id="1.10.3110.10:FF:000002">
    <property type="entry name" value="Protoporphyrinogen oxidase"/>
    <property type="match status" value="1"/>
</dbReference>
<evidence type="ECO:0000256" key="1">
    <source>
        <dbReference type="ARBA" id="ARBA00002600"/>
    </source>
</evidence>
<comment type="pathway">
    <text evidence="3 15">Porphyrin-containing compound metabolism; protoporphyrin-IX biosynthesis; protoporphyrin-IX from protoporphyrinogen-IX: step 1/1.</text>
</comment>
<keyword evidence="7 15" id="KW-0285">Flavoprotein</keyword>
<reference evidence="17" key="1">
    <citation type="submission" date="2021-02" db="EMBL/GenBank/DDBJ databases">
        <title>First Annotated Genome of the Yellow-green Alga Tribonema minus.</title>
        <authorList>
            <person name="Mahan K.M."/>
        </authorList>
    </citation>
    <scope>NUCLEOTIDE SEQUENCE</scope>
    <source>
        <strain evidence="17">UTEX B ZZ1240</strain>
    </source>
</reference>
<feature type="domain" description="Amine oxidase" evidence="16">
    <location>
        <begin position="27"/>
        <end position="478"/>
    </location>
</feature>
<dbReference type="SUPFAM" id="SSF51905">
    <property type="entry name" value="FAD/NAD(P)-binding domain"/>
    <property type="match status" value="1"/>
</dbReference>
<dbReference type="NCBIfam" id="TIGR00562">
    <property type="entry name" value="proto_IX_ox"/>
    <property type="match status" value="1"/>
</dbReference>
<keyword evidence="10" id="KW-0809">Transit peptide</keyword>
<dbReference type="GO" id="GO:0005743">
    <property type="term" value="C:mitochondrial inner membrane"/>
    <property type="evidence" value="ECO:0007669"/>
    <property type="project" value="UniProtKB-SubCell"/>
</dbReference>
<dbReference type="Gene3D" id="3.90.660.20">
    <property type="entry name" value="Protoporphyrinogen oxidase, mitochondrial, domain 2"/>
    <property type="match status" value="1"/>
</dbReference>
<dbReference type="UniPathway" id="UPA00251">
    <property type="reaction ID" value="UER00324"/>
</dbReference>
<accession>A0A836C8C9</accession>
<keyword evidence="12 15" id="KW-0350">Heme biosynthesis</keyword>
<comment type="catalytic activity">
    <reaction evidence="14 15">
        <text>protoporphyrinogen IX + 3 O2 = protoporphyrin IX + 3 H2O2</text>
        <dbReference type="Rhea" id="RHEA:25576"/>
        <dbReference type="ChEBI" id="CHEBI:15379"/>
        <dbReference type="ChEBI" id="CHEBI:16240"/>
        <dbReference type="ChEBI" id="CHEBI:57306"/>
        <dbReference type="ChEBI" id="CHEBI:57307"/>
        <dbReference type="EC" id="1.3.3.4"/>
    </reaction>
</comment>
<dbReference type="InterPro" id="IPR036188">
    <property type="entry name" value="FAD/NAD-bd_sf"/>
</dbReference>
<dbReference type="PANTHER" id="PTHR42923">
    <property type="entry name" value="PROTOPORPHYRINOGEN OXIDASE"/>
    <property type="match status" value="1"/>
</dbReference>
<dbReference type="GO" id="GO:0009507">
    <property type="term" value="C:chloroplast"/>
    <property type="evidence" value="ECO:0007669"/>
    <property type="project" value="UniProtKB-SubCell"/>
</dbReference>
<evidence type="ECO:0000256" key="12">
    <source>
        <dbReference type="ARBA" id="ARBA00023133"/>
    </source>
</evidence>
<evidence type="ECO:0000256" key="10">
    <source>
        <dbReference type="ARBA" id="ARBA00022946"/>
    </source>
</evidence>
<keyword evidence="9 15" id="KW-0274">FAD</keyword>
<dbReference type="InterPro" id="IPR002937">
    <property type="entry name" value="Amino_oxidase"/>
</dbReference>
<keyword evidence="13 15" id="KW-0627">Porphyrin biosynthesis</keyword>
<evidence type="ECO:0000313" key="17">
    <source>
        <dbReference type="EMBL" id="KAG5175241.1"/>
    </source>
</evidence>
<comment type="similarity">
    <text evidence="4 15">Belongs to the protoporphyrinogen/coproporphyrinogen oxidase family. Protoporphyrinogen oxidase subfamily.</text>
</comment>
<evidence type="ECO:0000259" key="16">
    <source>
        <dbReference type="Pfam" id="PF01593"/>
    </source>
</evidence>
<dbReference type="EC" id="1.3.3.4" evidence="5 15"/>
<evidence type="ECO:0000256" key="14">
    <source>
        <dbReference type="ARBA" id="ARBA00047554"/>
    </source>
</evidence>
<dbReference type="Proteomes" id="UP000664859">
    <property type="component" value="Unassembled WGS sequence"/>
</dbReference>
<keyword evidence="6" id="KW-0150">Chloroplast</keyword>
<comment type="subcellular location">
    <subcellularLocation>
        <location evidence="15">Mitochondrion inner membrane</location>
    </subcellularLocation>
    <subcellularLocation>
        <location evidence="2">Plastid</location>
        <location evidence="2">Chloroplast</location>
    </subcellularLocation>
</comment>
<dbReference type="AlphaFoldDB" id="A0A836C8C9"/>
<dbReference type="Pfam" id="PF01593">
    <property type="entry name" value="Amino_oxidase"/>
    <property type="match status" value="1"/>
</dbReference>
<keyword evidence="11 15" id="KW-0560">Oxidoreductase</keyword>
<dbReference type="InterPro" id="IPR050464">
    <property type="entry name" value="Zeta_carotene_desat/Oxidored"/>
</dbReference>
<dbReference type="SUPFAM" id="SSF54373">
    <property type="entry name" value="FAD-linked reductases, C-terminal domain"/>
    <property type="match status" value="1"/>
</dbReference>
<comment type="function">
    <text evidence="1 15">Catalyzes the 6-electron oxidation of protoporphyrinogen-IX to form protoporphyrin-IX.</text>
</comment>
<dbReference type="GO" id="GO:0006782">
    <property type="term" value="P:protoporphyrinogen IX biosynthetic process"/>
    <property type="evidence" value="ECO:0007669"/>
    <property type="project" value="UniProtKB-UniRule"/>
</dbReference>
<evidence type="ECO:0000256" key="5">
    <source>
        <dbReference type="ARBA" id="ARBA00012867"/>
    </source>
</evidence>
<evidence type="ECO:0000256" key="6">
    <source>
        <dbReference type="ARBA" id="ARBA00022528"/>
    </source>
</evidence>
<evidence type="ECO:0000256" key="3">
    <source>
        <dbReference type="ARBA" id="ARBA00005073"/>
    </source>
</evidence>
<evidence type="ECO:0000313" key="18">
    <source>
        <dbReference type="Proteomes" id="UP000664859"/>
    </source>
</evidence>
<sequence length="504" mass="54169">MGDGGKPESVECLVIGSGITGSTLGFYLDRLGVDCVVTEANEMVGGNVISKQRDGFLWEEGPNTFQPTPYIMRTAVDLGLKDDLVLADASLSRFVYWDGQLYPLPASLQDIVNNFWLLSWPGKIRAGIGAIGLVLPPPRGEEESVRDFVTRHLGREAFEKLIDPFVSGVYAGDPSKLAMKAALKKVGRLEDLGGPGLIDGAILRLQERARQEKELPAPLQAEDLPKYKGGALGSFKDGLVSLPKAAAKALGPKRMRTGWVLSKVEKAEGEGYMCSFRLADGSVRRVKAKVVCSTAPAHRLVAVDGVKELVPEAAQLENVYYPPVASVTLAYPKEAFRAPLVGFGHLIPRKMKVRTLGTIWSSSLFPGRVPEGYEMLLSYIGGAQDVGIRDLSEDEICKQVDADIRNILLKPDAPAPKVLGCRVWQKAIPQYQKGHLAILAALEKGLEATPGLLLAGNFRTGVAFGDCVQYGYEEAQKIAEYLGKAPAAGEGAEAAPAAKSLVEA</sequence>
<keyword evidence="18" id="KW-1185">Reference proteome</keyword>
<evidence type="ECO:0000256" key="8">
    <source>
        <dbReference type="ARBA" id="ARBA00022640"/>
    </source>
</evidence>
<evidence type="ECO:0000256" key="13">
    <source>
        <dbReference type="ARBA" id="ARBA00023244"/>
    </source>
</evidence>
<evidence type="ECO:0000256" key="9">
    <source>
        <dbReference type="ARBA" id="ARBA00022827"/>
    </source>
</evidence>
<protein>
    <recommendedName>
        <fullName evidence="5 15">Protoporphyrinogen oxidase</fullName>
        <ecNumber evidence="5 15">1.3.3.4</ecNumber>
    </recommendedName>
</protein>
<dbReference type="PANTHER" id="PTHR42923:SF3">
    <property type="entry name" value="PROTOPORPHYRINOGEN OXIDASE"/>
    <property type="match status" value="1"/>
</dbReference>
<dbReference type="GO" id="GO:0004729">
    <property type="term" value="F:oxygen-dependent protoporphyrinogen oxidase activity"/>
    <property type="evidence" value="ECO:0007669"/>
    <property type="project" value="UniProtKB-UniRule"/>
</dbReference>
<organism evidence="17 18">
    <name type="scientific">Tribonema minus</name>
    <dbReference type="NCBI Taxonomy" id="303371"/>
    <lineage>
        <taxon>Eukaryota</taxon>
        <taxon>Sar</taxon>
        <taxon>Stramenopiles</taxon>
        <taxon>Ochrophyta</taxon>
        <taxon>PX clade</taxon>
        <taxon>Xanthophyceae</taxon>
        <taxon>Tribonematales</taxon>
        <taxon>Tribonemataceae</taxon>
        <taxon>Tribonema</taxon>
    </lineage>
</organism>
<dbReference type="InterPro" id="IPR004572">
    <property type="entry name" value="Protoporphyrinogen_oxidase"/>
</dbReference>
<evidence type="ECO:0000256" key="7">
    <source>
        <dbReference type="ARBA" id="ARBA00022630"/>
    </source>
</evidence>
<evidence type="ECO:0000256" key="11">
    <source>
        <dbReference type="ARBA" id="ARBA00023002"/>
    </source>
</evidence>
<evidence type="ECO:0000256" key="4">
    <source>
        <dbReference type="ARBA" id="ARBA00010551"/>
    </source>
</evidence>
<proteinExistence type="inferred from homology"/>
<name>A0A836C8C9_9STRA</name>
<keyword evidence="8" id="KW-0934">Plastid</keyword>
<comment type="cofactor">
    <cofactor evidence="15">
        <name>FAD</name>
        <dbReference type="ChEBI" id="CHEBI:57692"/>
    </cofactor>
    <text evidence="15">Binds 1 FAD per subunit.</text>
</comment>
<dbReference type="OrthoDB" id="419752at2759"/>
<gene>
    <name evidence="17" type="ORF">JKP88DRAFT_172626</name>
</gene>